<organism evidence="3 4">
    <name type="scientific">Roseateles toxinivorans</name>
    <dbReference type="NCBI Taxonomy" id="270368"/>
    <lineage>
        <taxon>Bacteria</taxon>
        <taxon>Pseudomonadati</taxon>
        <taxon>Pseudomonadota</taxon>
        <taxon>Betaproteobacteria</taxon>
        <taxon>Burkholderiales</taxon>
        <taxon>Sphaerotilaceae</taxon>
        <taxon>Roseateles</taxon>
    </lineage>
</organism>
<evidence type="ECO:0000313" key="4">
    <source>
        <dbReference type="Proteomes" id="UP000295361"/>
    </source>
</evidence>
<dbReference type="PRINTS" id="PR00080">
    <property type="entry name" value="SDRFAMILY"/>
</dbReference>
<evidence type="ECO:0000256" key="1">
    <source>
        <dbReference type="ARBA" id="ARBA00006484"/>
    </source>
</evidence>
<evidence type="ECO:0000313" key="3">
    <source>
        <dbReference type="EMBL" id="TDP61301.1"/>
    </source>
</evidence>
<dbReference type="PROSITE" id="PS00061">
    <property type="entry name" value="ADH_SHORT"/>
    <property type="match status" value="1"/>
</dbReference>
<dbReference type="Pfam" id="PF13561">
    <property type="entry name" value="adh_short_C2"/>
    <property type="match status" value="1"/>
</dbReference>
<dbReference type="Gene3D" id="3.40.50.720">
    <property type="entry name" value="NAD(P)-binding Rossmann-like Domain"/>
    <property type="match status" value="1"/>
</dbReference>
<comment type="similarity">
    <text evidence="1">Belongs to the short-chain dehydrogenases/reductases (SDR) family.</text>
</comment>
<proteinExistence type="inferred from homology"/>
<dbReference type="InterPro" id="IPR002347">
    <property type="entry name" value="SDR_fam"/>
</dbReference>
<accession>A0A4R6QFH5</accession>
<dbReference type="AlphaFoldDB" id="A0A4R6QFH5"/>
<evidence type="ECO:0000256" key="2">
    <source>
        <dbReference type="ARBA" id="ARBA00023002"/>
    </source>
</evidence>
<dbReference type="InParanoid" id="A0A4R6QFH5"/>
<dbReference type="Proteomes" id="UP000295361">
    <property type="component" value="Unassembled WGS sequence"/>
</dbReference>
<reference evidence="3 4" key="1">
    <citation type="submission" date="2019-03" db="EMBL/GenBank/DDBJ databases">
        <title>Genomic Encyclopedia of Type Strains, Phase IV (KMG-IV): sequencing the most valuable type-strain genomes for metagenomic binning, comparative biology and taxonomic classification.</title>
        <authorList>
            <person name="Goeker M."/>
        </authorList>
    </citation>
    <scope>NUCLEOTIDE SEQUENCE [LARGE SCALE GENOMIC DNA]</scope>
    <source>
        <strain evidence="3 4">DSM 16998</strain>
    </source>
</reference>
<keyword evidence="2" id="KW-0560">Oxidoreductase</keyword>
<dbReference type="EMBL" id="SNXS01000014">
    <property type="protein sequence ID" value="TDP61301.1"/>
    <property type="molecule type" value="Genomic_DNA"/>
</dbReference>
<dbReference type="PRINTS" id="PR00081">
    <property type="entry name" value="GDHRDH"/>
</dbReference>
<dbReference type="InterPro" id="IPR020904">
    <property type="entry name" value="Sc_DH/Rdtase_CS"/>
</dbReference>
<protein>
    <submittedName>
        <fullName evidence="3">NAD(P)-dependent dehydrogenase (Short-subunit alcohol dehydrogenase family)</fullName>
    </submittedName>
</protein>
<comment type="caution">
    <text evidence="3">The sequence shown here is derived from an EMBL/GenBank/DDBJ whole genome shotgun (WGS) entry which is preliminary data.</text>
</comment>
<keyword evidence="4" id="KW-1185">Reference proteome</keyword>
<gene>
    <name evidence="3" type="ORF">DES47_11473</name>
</gene>
<name>A0A4R6QFH5_9BURK</name>
<sequence>MVTGAARGIGLATVVQMAQSGMRIVAFDRPGADWGEVRLAGASELLEVEGDAGSSADWERLLQSTLEKFGQLDVLVNNAGISGAICPLIDYPDEIFDEVMRVNARGVFLGLKHGARAMKGRGGSIVNVSSVSGIGGGRFVAGYTASKHAVVGMTKLAATELAAEGIRVNAVCPSPTSTEMTLAMERESHDPDAVRRAMTRVIPLGRYAEASEIANLILFLASDASSFMTGTAIPIDGGLKAA</sequence>
<dbReference type="InterPro" id="IPR036291">
    <property type="entry name" value="NAD(P)-bd_dom_sf"/>
</dbReference>
<dbReference type="CDD" id="cd05233">
    <property type="entry name" value="SDR_c"/>
    <property type="match status" value="1"/>
</dbReference>
<dbReference type="FunFam" id="3.40.50.720:FF:000084">
    <property type="entry name" value="Short-chain dehydrogenase reductase"/>
    <property type="match status" value="1"/>
</dbReference>
<dbReference type="SUPFAM" id="SSF51735">
    <property type="entry name" value="NAD(P)-binding Rossmann-fold domains"/>
    <property type="match status" value="1"/>
</dbReference>
<dbReference type="PANTHER" id="PTHR24321">
    <property type="entry name" value="DEHYDROGENASES, SHORT CHAIN"/>
    <property type="match status" value="1"/>
</dbReference>
<dbReference type="GO" id="GO:0016491">
    <property type="term" value="F:oxidoreductase activity"/>
    <property type="evidence" value="ECO:0007669"/>
    <property type="project" value="UniProtKB-KW"/>
</dbReference>
<dbReference type="PANTHER" id="PTHR24321:SF8">
    <property type="entry name" value="ESTRADIOL 17-BETA-DEHYDROGENASE 8-RELATED"/>
    <property type="match status" value="1"/>
</dbReference>